<protein>
    <submittedName>
        <fullName evidence="1">Uncharacterized protein</fullName>
    </submittedName>
</protein>
<accession>A0ABW4G9G7</accession>
<reference evidence="2" key="1">
    <citation type="journal article" date="2019" name="Int. J. Syst. Evol. Microbiol.">
        <title>The Global Catalogue of Microorganisms (GCM) 10K type strain sequencing project: providing services to taxonomists for standard genome sequencing and annotation.</title>
        <authorList>
            <consortium name="The Broad Institute Genomics Platform"/>
            <consortium name="The Broad Institute Genome Sequencing Center for Infectious Disease"/>
            <person name="Wu L."/>
            <person name="Ma J."/>
        </authorList>
    </citation>
    <scope>NUCLEOTIDE SEQUENCE [LARGE SCALE GENOMIC DNA]</scope>
    <source>
        <strain evidence="2">CGMCC 1.15399</strain>
    </source>
</reference>
<dbReference type="Proteomes" id="UP001597097">
    <property type="component" value="Unassembled WGS sequence"/>
</dbReference>
<evidence type="ECO:0000313" key="1">
    <source>
        <dbReference type="EMBL" id="MFD1539397.1"/>
    </source>
</evidence>
<gene>
    <name evidence="1" type="ORF">ACFSJ0_20240</name>
</gene>
<dbReference type="EMBL" id="JBHUCM010000017">
    <property type="protein sequence ID" value="MFD1539397.1"/>
    <property type="molecule type" value="Genomic_DNA"/>
</dbReference>
<sequence length="69" mass="7473">MSVWAVAEQALLPKRAGAGEDRLVVLADDDMLDGAQATTYPGMPWEPKEAFHTLARHYASRTTTATTSP</sequence>
<proteinExistence type="predicted"/>
<dbReference type="RefSeq" id="WP_219531800.1">
    <property type="nucleotide sequence ID" value="NZ_JAHKRM010000012.1"/>
</dbReference>
<evidence type="ECO:0000313" key="2">
    <source>
        <dbReference type="Proteomes" id="UP001597097"/>
    </source>
</evidence>
<organism evidence="1 2">
    <name type="scientific">Nonomuraea guangzhouensis</name>
    <dbReference type="NCBI Taxonomy" id="1291555"/>
    <lineage>
        <taxon>Bacteria</taxon>
        <taxon>Bacillati</taxon>
        <taxon>Actinomycetota</taxon>
        <taxon>Actinomycetes</taxon>
        <taxon>Streptosporangiales</taxon>
        <taxon>Streptosporangiaceae</taxon>
        <taxon>Nonomuraea</taxon>
    </lineage>
</organism>
<comment type="caution">
    <text evidence="1">The sequence shown here is derived from an EMBL/GenBank/DDBJ whole genome shotgun (WGS) entry which is preliminary data.</text>
</comment>
<keyword evidence="2" id="KW-1185">Reference proteome</keyword>
<name>A0ABW4G9G7_9ACTN</name>